<evidence type="ECO:0000259" key="4">
    <source>
        <dbReference type="PROSITE" id="PS50010"/>
    </source>
</evidence>
<feature type="region of interest" description="Disordered" evidence="2">
    <location>
        <begin position="1"/>
        <end position="25"/>
    </location>
</feature>
<feature type="compositionally biased region" description="Basic and acidic residues" evidence="2">
    <location>
        <begin position="1500"/>
        <end position="1511"/>
    </location>
</feature>
<feature type="compositionally biased region" description="Low complexity" evidence="2">
    <location>
        <begin position="1894"/>
        <end position="1911"/>
    </location>
</feature>
<feature type="compositionally biased region" description="Basic and acidic residues" evidence="2">
    <location>
        <begin position="1365"/>
        <end position="1378"/>
    </location>
</feature>
<feature type="compositionally biased region" description="Polar residues" evidence="2">
    <location>
        <begin position="1874"/>
        <end position="1893"/>
    </location>
</feature>
<feature type="compositionally biased region" description="Basic and acidic residues" evidence="2">
    <location>
        <begin position="1116"/>
        <end position="1126"/>
    </location>
</feature>
<dbReference type="InterPro" id="IPR035899">
    <property type="entry name" value="DBL_dom_sf"/>
</dbReference>
<feature type="compositionally biased region" description="Basic and acidic residues" evidence="2">
    <location>
        <begin position="707"/>
        <end position="720"/>
    </location>
</feature>
<dbReference type="InterPro" id="IPR043324">
    <property type="entry name" value="PH_PLEKHG1_G2_G3"/>
</dbReference>
<feature type="compositionally biased region" description="Low complexity" evidence="2">
    <location>
        <begin position="345"/>
        <end position="373"/>
    </location>
</feature>
<dbReference type="PROSITE" id="PS50010">
    <property type="entry name" value="DH_2"/>
    <property type="match status" value="1"/>
</dbReference>
<feature type="compositionally biased region" description="Basic and acidic residues" evidence="2">
    <location>
        <begin position="2058"/>
        <end position="2068"/>
    </location>
</feature>
<feature type="compositionally biased region" description="Gly residues" evidence="2">
    <location>
        <begin position="326"/>
        <end position="337"/>
    </location>
</feature>
<dbReference type="Pfam" id="PF22697">
    <property type="entry name" value="SOS1_NGEF_PH"/>
    <property type="match status" value="1"/>
</dbReference>
<feature type="domain" description="DH" evidence="4">
    <location>
        <begin position="786"/>
        <end position="967"/>
    </location>
</feature>
<feature type="region of interest" description="Disordered" evidence="2">
    <location>
        <begin position="433"/>
        <end position="508"/>
    </location>
</feature>
<feature type="region of interest" description="Disordered" evidence="2">
    <location>
        <begin position="523"/>
        <end position="587"/>
    </location>
</feature>
<dbReference type="Proteomes" id="UP001374579">
    <property type="component" value="Unassembled WGS sequence"/>
</dbReference>
<feature type="region of interest" description="Disordered" evidence="2">
    <location>
        <begin position="1218"/>
        <end position="1276"/>
    </location>
</feature>
<feature type="compositionally biased region" description="Low complexity" evidence="2">
    <location>
        <begin position="671"/>
        <end position="702"/>
    </location>
</feature>
<feature type="region of interest" description="Disordered" evidence="2">
    <location>
        <begin position="1310"/>
        <end position="1451"/>
    </location>
</feature>
<dbReference type="Gene3D" id="2.30.29.30">
    <property type="entry name" value="Pleckstrin-homology domain (PH domain)/Phosphotyrosine-binding domain (PTB)"/>
    <property type="match status" value="1"/>
</dbReference>
<dbReference type="InterPro" id="IPR001849">
    <property type="entry name" value="PH_domain"/>
</dbReference>
<feature type="compositionally biased region" description="Low complexity" evidence="2">
    <location>
        <begin position="274"/>
        <end position="290"/>
    </location>
</feature>
<dbReference type="CDD" id="cd00160">
    <property type="entry name" value="RhoGEF"/>
    <property type="match status" value="1"/>
</dbReference>
<feature type="region of interest" description="Disordered" evidence="2">
    <location>
        <begin position="1492"/>
        <end position="1569"/>
    </location>
</feature>
<sequence length="2413" mass="262067">MASRSESDDEQMMTSQSQQHESRMDLGETNHGRLSVVLCHECQTLHYELKCNTSSMLSARKGIEEGPCRNSITWDEFFGSSLDLAPSLLSIYDNLAASNENDDTDNNDTSISDPHNHHQHPDHVGGFAGLGATHSCVTSADSLGFWVTDRDSRQRLWVRSCHVTGSGSPRPVSLLMMEPLRDGAGLDRDKVKKRPLSISSLSSVSSASLPRPQHKRPNLCQDGGEETSSDFASQTSSDSNLAVSLTSDRVSLTSDRVSLTSDPVSSLTSEAVSDRVSMTSTDDSSTASLTAPGNLSGQDESSVDPQCFDCRTQPLGRPALRLDTSCGGGGGGSGRGGLLEPPSPSGKSSTSLSSPTSSSSSLCTSPSLQQQQNSLAMAVAHANANHNDNTNTNSNSTLPMEASSSVERGLGKKQQAVVMKPLQTSVRPVIISLPDSIRKPRRSSSGVDREMGAGGAVSQGEGSDYRRTSGSSGTLTPLSHTSSSTNGGENLLPPSLSSRGNAGALCHSASAPSPLRSVLLTSPESVGASGTPVGGARGSLCDASSPAVSSSLSAPSVSRSSSTGGIQSSPLPMQVHSLSHHHSCSSPLSPTAIARRRFLASHFDIPDVPPLEESAIDSEAHDSSMEVSEDHGVRAIDSASVSSSANAETNSENRHANDSAVCASEERGQGSSSLAVPSSLSLRSKTETSPTSSPSSIGSPGSALHSPCKECSGEARDKQEYSCPHRSNKSSSSSPTQHSHSADSPMTSSPTRIRSHSKKHDGGVPGRGGSMKGSAGSVKGGSYVTYVQRVVMEIVDTERMYCDSLEAIIKGYLEPLKKLLGDAESAREDLSCLFCNITDIYEFGKIFLADLEKCGLDPVKVAECFVKHNNGFVIYTDYCTNYPRAVEVLTRFMQDTELSEVCKECQQSLGHGLPLGAYLLRPVQRVLKYHLLLQNILKNFDKNKTGYNTLEQALLHMTAMAHHINEMKRRHEHAVRIQEVQSQLEDYSGEDLTRLGELVLEGSFRVYGAKASRQVFLFEKGILITKKKEGGMLTCKACVPCSNLMLVEVIPNEPLSFHIIPFDNPRAQHTLQARSMEQKRRWCQEIKRLLLESYKGRIPDNVKSLVMELGRNHDNDYVGKDTHDSPWKNQHTAPEYLEKRRHRRKSGGKGSDFGPLLKLPRPKRDQSAGKNNKSPKAWRKSDSKLLSENRERAGSLPMMLADVSSASLPGIAASVALTPPDSLSRQTSNTSQKSTTSQQTPTRADGNNNQSKKASESPEKSAECTAFASPASDEESKALQRRAASFKRAVRMQPLFSQDLCDEDFPVTNDVAGAQRNSDDSQTSRADTRLSQNGHSRSNGGGTNANYTQSSSASNSEGSSDSDGGEERKLKAGKDAKTSKANMYSSMPALNSLERRPAQKRRPGVTKTGLRAKKDLSISSDALADNADPTAEASSSRQYRRRWEGADDGMQRKVPALHDAYGRRSRENLLRKKGKVVSGAKLTNWGSVDKLTKGSMSDLSHLEDDPWEKKSNSPITSPRSRDAPIILTPTPSTNTYSRSNSMSQSTDWSPGLLTPGQGRPRNLSDVTEVARRPGKENMDWMVYLNRMSDDQVMRERASSFSQVTGRLRSSSNDVMPKALRDSNTNISRSSSLCQDTLKRYSLDLDRRKLSGEGDVPSSASLREGTSKSDRSSVIPTPKDQREERLSPPESGDVEMTDVGRLRSSSSPPTALSGAFNNTSGPASNLEASSPPLSPYGASGGSMEASSFVPKPKPRSTVQQRLSPTPVSPRPESNAQHTATAYSTTPQDLPSPKADYLLPQRQAEQPPSPRHRQQRPLSPQTAALSAEGEKLVAEMERYYEANSPRTPTLAFKFPASPHTLDLAQADSQAYEEGDSSSATSPGNQTNSLSPNNQASINRLSGVSSVSSASNDSYTAGHHYHRNPPREVNPNRLSGVSSISTSSYDSQNSNSSDSMVGTLKTKISALTHKLGGKRSKEEEQGHSHSHHHHHHHHLPFLGSREGLASPPNPKAELREVLREHALGSQHIGSRMANTLPVGFEPLLSPAESPPDQALSSYEYSSKESTPEPHSRFSFPSAVSKNDKAASEALQASGPVQQSDSGICMHSEESGDNRLHRFQKSNTLPADLSPRQYLADGDALDNESKKRRGSASSTVSVDSFYERRLSVAFEFQDQGVFADMQSEAEAKQASRRSIREVVQYIEEKFRPRQPAPVEVKRREPSALIRQRLQSLKDSASYRQRLSNRSVSEDRGRDRERTPDSPRLHRRETRGRSGNQFMHRSRALPEPAASVNPREAEQAIERERKAVAKRERELLAAAKREKDLLAGRERDMAARRERELAADRELEAAVVREREFTRRVTDPGRARSVDRMEDGGSSGVSAVGSMDRLDQLTPDVDNLVIMRGWVRSLINKFQQIT</sequence>
<dbReference type="PROSITE" id="PS50003">
    <property type="entry name" value="PH_DOMAIN"/>
    <property type="match status" value="1"/>
</dbReference>
<dbReference type="SMART" id="SM00325">
    <property type="entry name" value="RhoGEF"/>
    <property type="match status" value="1"/>
</dbReference>
<feature type="compositionally biased region" description="Basic and acidic residues" evidence="2">
    <location>
        <begin position="1441"/>
        <end position="1451"/>
    </location>
</feature>
<keyword evidence="1" id="KW-0597">Phosphoprotein</keyword>
<feature type="region of interest" description="Disordered" evidence="2">
    <location>
        <begin position="2226"/>
        <end position="2295"/>
    </location>
</feature>
<feature type="compositionally biased region" description="Low complexity" evidence="2">
    <location>
        <begin position="385"/>
        <end position="397"/>
    </location>
</feature>
<feature type="region of interest" description="Disordered" evidence="2">
    <location>
        <begin position="99"/>
        <end position="122"/>
    </location>
</feature>
<feature type="region of interest" description="Disordered" evidence="2">
    <location>
        <begin position="1648"/>
        <end position="1828"/>
    </location>
</feature>
<dbReference type="CDD" id="cd13243">
    <property type="entry name" value="PH_PLEKHG1_G2_G3"/>
    <property type="match status" value="1"/>
</dbReference>
<feature type="compositionally biased region" description="Basic and acidic residues" evidence="2">
    <location>
        <begin position="1253"/>
        <end position="1262"/>
    </location>
</feature>
<comment type="caution">
    <text evidence="5">The sequence shown here is derived from an EMBL/GenBank/DDBJ whole genome shotgun (WGS) entry which is preliminary data.</text>
</comment>
<dbReference type="InterPro" id="IPR055251">
    <property type="entry name" value="SOS1_NGEF_PH"/>
</dbReference>
<dbReference type="PANTHER" id="PTHR45924">
    <property type="entry name" value="FI17866P1"/>
    <property type="match status" value="1"/>
</dbReference>
<feature type="region of interest" description="Disordered" evidence="2">
    <location>
        <begin position="185"/>
        <end position="373"/>
    </location>
</feature>
<evidence type="ECO:0000256" key="1">
    <source>
        <dbReference type="ARBA" id="ARBA00022553"/>
    </source>
</evidence>
<evidence type="ECO:0000313" key="5">
    <source>
        <dbReference type="EMBL" id="KAK7104177.1"/>
    </source>
</evidence>
<feature type="compositionally biased region" description="Low complexity" evidence="2">
    <location>
        <begin position="722"/>
        <end position="744"/>
    </location>
</feature>
<keyword evidence="6" id="KW-1185">Reference proteome</keyword>
<name>A0AAN9GDD5_9CAEN</name>
<feature type="region of interest" description="Disordered" evidence="2">
    <location>
        <begin position="2039"/>
        <end position="2105"/>
    </location>
</feature>
<feature type="region of interest" description="Disordered" evidence="2">
    <location>
        <begin position="385"/>
        <end position="419"/>
    </location>
</feature>
<evidence type="ECO:0000259" key="3">
    <source>
        <dbReference type="PROSITE" id="PS50003"/>
    </source>
</evidence>
<feature type="region of interest" description="Disordered" evidence="2">
    <location>
        <begin position="1597"/>
        <end position="1630"/>
    </location>
</feature>
<dbReference type="SUPFAM" id="SSF50729">
    <property type="entry name" value="PH domain-like"/>
    <property type="match status" value="1"/>
</dbReference>
<dbReference type="EMBL" id="JBAMIC010000008">
    <property type="protein sequence ID" value="KAK7104177.1"/>
    <property type="molecule type" value="Genomic_DNA"/>
</dbReference>
<dbReference type="InterPro" id="IPR011993">
    <property type="entry name" value="PH-like_dom_sf"/>
</dbReference>
<feature type="compositionally biased region" description="Basic and acidic residues" evidence="2">
    <location>
        <begin position="2243"/>
        <end position="2259"/>
    </location>
</feature>
<dbReference type="SMART" id="SM00233">
    <property type="entry name" value="PH"/>
    <property type="match status" value="1"/>
</dbReference>
<gene>
    <name evidence="5" type="ORF">V1264_018938</name>
</gene>
<dbReference type="Gene3D" id="1.20.900.10">
    <property type="entry name" value="Dbl homology (DH) domain"/>
    <property type="match status" value="1"/>
</dbReference>
<feature type="compositionally biased region" description="Polar residues" evidence="2">
    <location>
        <begin position="240"/>
        <end position="271"/>
    </location>
</feature>
<dbReference type="InterPro" id="IPR000219">
    <property type="entry name" value="DH_dom"/>
</dbReference>
<feature type="compositionally biased region" description="Polar residues" evidence="2">
    <location>
        <begin position="291"/>
        <end position="304"/>
    </location>
</feature>
<feature type="region of interest" description="Disordered" evidence="2">
    <location>
        <begin position="1116"/>
        <end position="1184"/>
    </location>
</feature>
<accession>A0AAN9GDD5</accession>
<feature type="compositionally biased region" description="Polar residues" evidence="2">
    <location>
        <begin position="1598"/>
        <end position="1613"/>
    </location>
</feature>
<feature type="compositionally biased region" description="Low complexity" evidence="2">
    <location>
        <begin position="638"/>
        <end position="650"/>
    </location>
</feature>
<evidence type="ECO:0000313" key="6">
    <source>
        <dbReference type="Proteomes" id="UP001374579"/>
    </source>
</evidence>
<organism evidence="5 6">
    <name type="scientific">Littorina saxatilis</name>
    <dbReference type="NCBI Taxonomy" id="31220"/>
    <lineage>
        <taxon>Eukaryota</taxon>
        <taxon>Metazoa</taxon>
        <taxon>Spiralia</taxon>
        <taxon>Lophotrochozoa</taxon>
        <taxon>Mollusca</taxon>
        <taxon>Gastropoda</taxon>
        <taxon>Caenogastropoda</taxon>
        <taxon>Littorinimorpha</taxon>
        <taxon>Littorinoidea</taxon>
        <taxon>Littorinidae</taxon>
        <taxon>Littorina</taxon>
    </lineage>
</organism>
<dbReference type="GO" id="GO:0005085">
    <property type="term" value="F:guanyl-nucleotide exchange factor activity"/>
    <property type="evidence" value="ECO:0007669"/>
    <property type="project" value="InterPro"/>
</dbReference>
<feature type="compositionally biased region" description="Low complexity" evidence="2">
    <location>
        <begin position="1226"/>
        <end position="1242"/>
    </location>
</feature>
<dbReference type="GO" id="GO:0031267">
    <property type="term" value="F:small GTPase binding"/>
    <property type="evidence" value="ECO:0007669"/>
    <property type="project" value="TreeGrafter"/>
</dbReference>
<feature type="compositionally biased region" description="Polar residues" evidence="2">
    <location>
        <begin position="1702"/>
        <end position="1727"/>
    </location>
</feature>
<feature type="compositionally biased region" description="Low complexity" evidence="2">
    <location>
        <begin position="468"/>
        <end position="485"/>
    </location>
</feature>
<feature type="compositionally biased region" description="Low complexity" evidence="2">
    <location>
        <begin position="539"/>
        <end position="571"/>
    </location>
</feature>
<feature type="region of interest" description="Disordered" evidence="2">
    <location>
        <begin position="1859"/>
        <end position="2006"/>
    </location>
</feature>
<feature type="domain" description="PH" evidence="3">
    <location>
        <begin position="991"/>
        <end position="1091"/>
    </location>
</feature>
<evidence type="ECO:0000256" key="2">
    <source>
        <dbReference type="SAM" id="MobiDB-lite"/>
    </source>
</evidence>
<feature type="compositionally biased region" description="Low complexity" evidence="2">
    <location>
        <begin position="1932"/>
        <end position="1952"/>
    </location>
</feature>
<proteinExistence type="predicted"/>
<feature type="compositionally biased region" description="Polar residues" evidence="2">
    <location>
        <begin position="1379"/>
        <end position="1389"/>
    </location>
</feature>
<feature type="compositionally biased region" description="Basic residues" evidence="2">
    <location>
        <begin position="1981"/>
        <end position="1992"/>
    </location>
</feature>
<protein>
    <submittedName>
        <fullName evidence="5">Uncharacterized protein</fullName>
    </submittedName>
</protein>
<feature type="compositionally biased region" description="Polar residues" evidence="2">
    <location>
        <begin position="1320"/>
        <end position="1349"/>
    </location>
</feature>
<feature type="compositionally biased region" description="Low complexity" evidence="2">
    <location>
        <begin position="1350"/>
        <end position="1362"/>
    </location>
</feature>
<feature type="region of interest" description="Disordered" evidence="2">
    <location>
        <begin position="638"/>
        <end position="778"/>
    </location>
</feature>
<dbReference type="Pfam" id="PF00621">
    <property type="entry name" value="RhoGEF"/>
    <property type="match status" value="1"/>
</dbReference>
<feature type="compositionally biased region" description="Polar residues" evidence="2">
    <location>
        <begin position="1755"/>
        <end position="1787"/>
    </location>
</feature>
<dbReference type="SUPFAM" id="SSF48065">
    <property type="entry name" value="DBL homology domain (DH-domain)"/>
    <property type="match status" value="1"/>
</dbReference>
<feature type="compositionally biased region" description="Low complexity" evidence="2">
    <location>
        <begin position="229"/>
        <end position="239"/>
    </location>
</feature>
<feature type="compositionally biased region" description="Polar residues" evidence="2">
    <location>
        <begin position="1529"/>
        <end position="1548"/>
    </location>
</feature>
<dbReference type="PANTHER" id="PTHR45924:SF2">
    <property type="entry name" value="FI17866P1"/>
    <property type="match status" value="1"/>
</dbReference>
<feature type="compositionally biased region" description="Polar residues" evidence="2">
    <location>
        <begin position="1621"/>
        <end position="1630"/>
    </location>
</feature>
<reference evidence="5 6" key="1">
    <citation type="submission" date="2024-02" db="EMBL/GenBank/DDBJ databases">
        <title>Chromosome-scale genome assembly of the rough periwinkle Littorina saxatilis.</title>
        <authorList>
            <person name="De Jode A."/>
            <person name="Faria R."/>
            <person name="Formenti G."/>
            <person name="Sims Y."/>
            <person name="Smith T.P."/>
            <person name="Tracey A."/>
            <person name="Wood J.M.D."/>
            <person name="Zagrodzka Z.B."/>
            <person name="Johannesson K."/>
            <person name="Butlin R.K."/>
            <person name="Leder E.H."/>
        </authorList>
    </citation>
    <scope>NUCLEOTIDE SEQUENCE [LARGE SCALE GENOMIC DNA]</scope>
    <source>
        <strain evidence="5">Snail1</strain>
        <tissue evidence="5">Muscle</tissue>
    </source>
</reference>
<feature type="compositionally biased region" description="Polar residues" evidence="2">
    <location>
        <begin position="2226"/>
        <end position="2242"/>
    </location>
</feature>
<feature type="compositionally biased region" description="Low complexity" evidence="2">
    <location>
        <begin position="196"/>
        <end position="209"/>
    </location>
</feature>